<proteinExistence type="inferred from homology"/>
<dbReference type="Pfam" id="PF12802">
    <property type="entry name" value="MarR_2"/>
    <property type="match status" value="1"/>
</dbReference>
<dbReference type="PROSITE" id="PS01125">
    <property type="entry name" value="ROK"/>
    <property type="match status" value="1"/>
</dbReference>
<protein>
    <submittedName>
        <fullName evidence="3">ROK family transcriptional regulator</fullName>
    </submittedName>
</protein>
<dbReference type="InterPro" id="IPR043129">
    <property type="entry name" value="ATPase_NBD"/>
</dbReference>
<keyword evidence="4" id="KW-1185">Reference proteome</keyword>
<comment type="similarity">
    <text evidence="1">Belongs to the ROK (NagC/XylR) family.</text>
</comment>
<dbReference type="SUPFAM" id="SSF46785">
    <property type="entry name" value="Winged helix' DNA-binding domain"/>
    <property type="match status" value="1"/>
</dbReference>
<dbReference type="InterPro" id="IPR000835">
    <property type="entry name" value="HTH_MarR-typ"/>
</dbReference>
<gene>
    <name evidence="3" type="ORF">ACFPZ3_19485</name>
</gene>
<evidence type="ECO:0000259" key="2">
    <source>
        <dbReference type="Pfam" id="PF12802"/>
    </source>
</evidence>
<dbReference type="Pfam" id="PF00480">
    <property type="entry name" value="ROK"/>
    <property type="match status" value="1"/>
</dbReference>
<dbReference type="Gene3D" id="1.10.10.10">
    <property type="entry name" value="Winged helix-like DNA-binding domain superfamily/Winged helix DNA-binding domain"/>
    <property type="match status" value="1"/>
</dbReference>
<dbReference type="Gene3D" id="3.30.420.40">
    <property type="match status" value="2"/>
</dbReference>
<dbReference type="EMBL" id="JBHSPA010000023">
    <property type="protein sequence ID" value="MFC5826054.1"/>
    <property type="molecule type" value="Genomic_DNA"/>
</dbReference>
<evidence type="ECO:0000313" key="3">
    <source>
        <dbReference type="EMBL" id="MFC5826054.1"/>
    </source>
</evidence>
<name>A0ABW1CK02_9ACTN</name>
<dbReference type="InterPro" id="IPR000600">
    <property type="entry name" value="ROK"/>
</dbReference>
<dbReference type="InterPro" id="IPR049874">
    <property type="entry name" value="ROK_cs"/>
</dbReference>
<dbReference type="InterPro" id="IPR036388">
    <property type="entry name" value="WH-like_DNA-bd_sf"/>
</dbReference>
<dbReference type="PANTHER" id="PTHR18964:SF149">
    <property type="entry name" value="BIFUNCTIONAL UDP-N-ACETYLGLUCOSAMINE 2-EPIMERASE_N-ACETYLMANNOSAMINE KINASE"/>
    <property type="match status" value="1"/>
</dbReference>
<reference evidence="4" key="1">
    <citation type="journal article" date="2019" name="Int. J. Syst. Evol. Microbiol.">
        <title>The Global Catalogue of Microorganisms (GCM) 10K type strain sequencing project: providing services to taxonomists for standard genome sequencing and annotation.</title>
        <authorList>
            <consortium name="The Broad Institute Genomics Platform"/>
            <consortium name="The Broad Institute Genome Sequencing Center for Infectious Disease"/>
            <person name="Wu L."/>
            <person name="Ma J."/>
        </authorList>
    </citation>
    <scope>NUCLEOTIDE SEQUENCE [LARGE SCALE GENOMIC DNA]</scope>
    <source>
        <strain evidence="4">CCUG 53903</strain>
    </source>
</reference>
<accession>A0ABW1CK02</accession>
<dbReference type="InterPro" id="IPR036390">
    <property type="entry name" value="WH_DNA-bd_sf"/>
</dbReference>
<feature type="domain" description="HTH marR-type" evidence="2">
    <location>
        <begin position="15"/>
        <end position="60"/>
    </location>
</feature>
<dbReference type="Proteomes" id="UP001596058">
    <property type="component" value="Unassembled WGS sequence"/>
</dbReference>
<organism evidence="3 4">
    <name type="scientific">Nonomuraea insulae</name>
    <dbReference type="NCBI Taxonomy" id="1616787"/>
    <lineage>
        <taxon>Bacteria</taxon>
        <taxon>Bacillati</taxon>
        <taxon>Actinomycetota</taxon>
        <taxon>Actinomycetes</taxon>
        <taxon>Streptosporangiales</taxon>
        <taxon>Streptosporangiaceae</taxon>
        <taxon>Nonomuraea</taxon>
    </lineage>
</organism>
<dbReference type="PANTHER" id="PTHR18964">
    <property type="entry name" value="ROK (REPRESSOR, ORF, KINASE) FAMILY"/>
    <property type="match status" value="1"/>
</dbReference>
<sequence>MKRRGSNLPRVGDYNQLLVLDLVRRSQNISRVELSELTGLSTQTVSNICARLVAAGLIEPAGRVEADTGARRTMFRVVPRGQYSVGLHIDPARMTLVLLNLAGEVEERASIETPTTHGPDDVLQAIVDAFADLVDRQEIGLGRVSGLGVSAPGPIMADSGSLVGPPNLRGWGVVRLRDELESRVGLPVVLEKDTIAAATGEHWAGGGTLSNFAFIYLGTGIGAGIVLGGEVMRGASDNLGEIGHLSGDPDGVRCYCGGRGCISITSAPLHLVSAAVDAGTIPAVDLGDPLAVETALGRLCALADGGEESAAAIVERSARALGRIAGKLANVLDLDAVVLGGPNWSALSRTYMRIMPSIAASLLTVRDVHTVEVRGTTLGEDAGAIGAASLVMSSMASARTDHLTLPPGLSR</sequence>
<evidence type="ECO:0000256" key="1">
    <source>
        <dbReference type="ARBA" id="ARBA00006479"/>
    </source>
</evidence>
<dbReference type="RefSeq" id="WP_379515561.1">
    <property type="nucleotide sequence ID" value="NZ_JBHSPA010000023.1"/>
</dbReference>
<dbReference type="SUPFAM" id="SSF53067">
    <property type="entry name" value="Actin-like ATPase domain"/>
    <property type="match status" value="1"/>
</dbReference>
<comment type="caution">
    <text evidence="3">The sequence shown here is derived from an EMBL/GenBank/DDBJ whole genome shotgun (WGS) entry which is preliminary data.</text>
</comment>
<evidence type="ECO:0000313" key="4">
    <source>
        <dbReference type="Proteomes" id="UP001596058"/>
    </source>
</evidence>